<dbReference type="InterPro" id="IPR036236">
    <property type="entry name" value="Znf_C2H2_sf"/>
</dbReference>
<feature type="domain" description="C2H2-type" evidence="10">
    <location>
        <begin position="536"/>
        <end position="563"/>
    </location>
</feature>
<dbReference type="Pfam" id="PF00096">
    <property type="entry name" value="zf-C2H2"/>
    <property type="match status" value="1"/>
</dbReference>
<dbReference type="Proteomes" id="UP001208570">
    <property type="component" value="Unassembled WGS sequence"/>
</dbReference>
<dbReference type="GO" id="GO:0005634">
    <property type="term" value="C:nucleus"/>
    <property type="evidence" value="ECO:0007669"/>
    <property type="project" value="UniProtKB-SubCell"/>
</dbReference>
<dbReference type="PROSITE" id="PS50157">
    <property type="entry name" value="ZINC_FINGER_C2H2_2"/>
    <property type="match status" value="6"/>
</dbReference>
<dbReference type="FunFam" id="3.30.160.60:FF:002343">
    <property type="entry name" value="Zinc finger protein 33A"/>
    <property type="match status" value="1"/>
</dbReference>
<dbReference type="SUPFAM" id="SSF57667">
    <property type="entry name" value="beta-beta-alpha zinc fingers"/>
    <property type="match status" value="3"/>
</dbReference>
<reference evidence="11" key="1">
    <citation type="journal article" date="2023" name="Mol. Biol. Evol.">
        <title>Third-Generation Sequencing Reveals the Adaptive Role of the Epigenome in Three Deep-Sea Polychaetes.</title>
        <authorList>
            <person name="Perez M."/>
            <person name="Aroh O."/>
            <person name="Sun Y."/>
            <person name="Lan Y."/>
            <person name="Juniper S.K."/>
            <person name="Young C.R."/>
            <person name="Angers B."/>
            <person name="Qian P.Y."/>
        </authorList>
    </citation>
    <scope>NUCLEOTIDE SEQUENCE</scope>
    <source>
        <strain evidence="11">P08H-3</strain>
    </source>
</reference>
<evidence type="ECO:0000256" key="7">
    <source>
        <dbReference type="PROSITE-ProRule" id="PRU00042"/>
    </source>
</evidence>
<feature type="region of interest" description="Disordered" evidence="8">
    <location>
        <begin position="459"/>
        <end position="482"/>
    </location>
</feature>
<keyword evidence="3" id="KW-0677">Repeat</keyword>
<evidence type="ECO:0000259" key="10">
    <source>
        <dbReference type="PROSITE" id="PS50157"/>
    </source>
</evidence>
<evidence type="ECO:0000256" key="8">
    <source>
        <dbReference type="SAM" id="MobiDB-lite"/>
    </source>
</evidence>
<dbReference type="Gene3D" id="3.30.710.10">
    <property type="entry name" value="Potassium Channel Kv1.1, Chain A"/>
    <property type="match status" value="1"/>
</dbReference>
<comment type="subcellular location">
    <subcellularLocation>
        <location evidence="1">Nucleus</location>
    </subcellularLocation>
</comment>
<evidence type="ECO:0000256" key="2">
    <source>
        <dbReference type="ARBA" id="ARBA00022723"/>
    </source>
</evidence>
<dbReference type="SMART" id="SM00225">
    <property type="entry name" value="BTB"/>
    <property type="match status" value="1"/>
</dbReference>
<sequence>MASALEREFLFCDKAQNDLIVSALYELKQSSTFCDVIMKVCGQEIFAHSNVLAAASPYLNSFLSQDLPRQFSQRSPQIIEIQIDGSEPSFLYVEAVTAVVDFIYTGKIVMKQSSVSQVYEIGRIMQMDSVVKFCTEFLEDKPKLGDRSEIDVKNETHNTDPDKKDCGTLTEPWDIDNQLDDILTRHAPNSSYRSRMGSKMGDPAFHAKIRAKQLVSVSCQIYPHLLPELAKDNANMQDQATSTDSRYFETLKSIAQSSHRARKRKTRGGHFTYQFIHSGSSSNVVMSSGAGNVDEQEKSAVPRDTEVDRLHESTDSSETNERISVCDNGEVNESSAAANTSVVDSAVSENGACTENSANKSTSPLKSPDRKVLSDSPRRSSRRFKPTTRFQEFQELQELHGIQLKRVKEEVTEAANGSVLLLTTLEDNTAENSDEERMEQEEAAVRLLSLADEIVQKQSPHDLVEGEEVATQGTDGTDEHPMLKTRSNFQKRNVKKAGGNLIQIGPGKYQCETCSFHTNKVRQMSAHIKLHKLENNTCYYCEQKFENKELLADHMGQHKGPVPFFCHVCGMRFKSRTLLNMHLPKHSDSKPFICHVCCMGFKWKHALKSHMITHTNKKEHLCDICGYATAHKSQLKAHHKIHSGDMLRCYYPNCNFLATKSQNLKYHLLTHTKEKPHKCDICGQSFSLVKNLRRHHRLHSTEQKLPCIHCTFSSTRVDKLKEHMLKIHGIGTPPERRVRVTDLVYGQANLTIQGTKDKPSEDKDPEVIKVELLEQAEAVSAENIKQEEMSLSQMTHLTQEFSRQGDAGEGTLIEIIQENGQPVQILRNQSILITHPDDQQGNGILHHIEGTVQNISEIVQIASSASDQTLVLTEPVNSVVTSMGQDSSSIDLMGSHDVVTMESGADSLVNTQIVTTVPGYLQIQGLDSEEVAYAEMVEVPVEQVPTLVQPVDDVHIE</sequence>
<evidence type="ECO:0000256" key="1">
    <source>
        <dbReference type="ARBA" id="ARBA00004123"/>
    </source>
</evidence>
<accession>A0AAD9JZA3</accession>
<dbReference type="PROSITE" id="PS00028">
    <property type="entry name" value="ZINC_FINGER_C2H2_1"/>
    <property type="match status" value="4"/>
</dbReference>
<dbReference type="Gene3D" id="3.30.160.60">
    <property type="entry name" value="Classic Zinc Finger"/>
    <property type="match status" value="5"/>
</dbReference>
<dbReference type="GO" id="GO:0008270">
    <property type="term" value="F:zinc ion binding"/>
    <property type="evidence" value="ECO:0007669"/>
    <property type="project" value="UniProtKB-KW"/>
</dbReference>
<protein>
    <submittedName>
        <fullName evidence="11">Uncharacterized protein</fullName>
    </submittedName>
</protein>
<name>A0AAD9JZA3_9ANNE</name>
<evidence type="ECO:0000313" key="12">
    <source>
        <dbReference type="Proteomes" id="UP001208570"/>
    </source>
</evidence>
<dbReference type="PANTHER" id="PTHR24376:SF216">
    <property type="entry name" value="ZINC FINGER PROTEIN 420-LIKE"/>
    <property type="match status" value="1"/>
</dbReference>
<evidence type="ECO:0000256" key="3">
    <source>
        <dbReference type="ARBA" id="ARBA00022737"/>
    </source>
</evidence>
<feature type="domain" description="C2H2-type" evidence="10">
    <location>
        <begin position="677"/>
        <end position="704"/>
    </location>
</feature>
<proteinExistence type="predicted"/>
<feature type="domain" description="C2H2-type" evidence="10">
    <location>
        <begin position="592"/>
        <end position="619"/>
    </location>
</feature>
<keyword evidence="5" id="KW-0862">Zinc</keyword>
<feature type="region of interest" description="Disordered" evidence="8">
    <location>
        <begin position="283"/>
        <end position="387"/>
    </location>
</feature>
<feature type="compositionally biased region" description="Polar residues" evidence="8">
    <location>
        <begin position="331"/>
        <end position="365"/>
    </location>
</feature>
<keyword evidence="6" id="KW-0539">Nucleus</keyword>
<evidence type="ECO:0000256" key="5">
    <source>
        <dbReference type="ARBA" id="ARBA00022833"/>
    </source>
</evidence>
<feature type="compositionally biased region" description="Basic and acidic residues" evidence="8">
    <location>
        <begin position="295"/>
        <end position="314"/>
    </location>
</feature>
<dbReference type="GO" id="GO:0000978">
    <property type="term" value="F:RNA polymerase II cis-regulatory region sequence-specific DNA binding"/>
    <property type="evidence" value="ECO:0007669"/>
    <property type="project" value="TreeGrafter"/>
</dbReference>
<dbReference type="InterPro" id="IPR000210">
    <property type="entry name" value="BTB/POZ_dom"/>
</dbReference>
<dbReference type="AlphaFoldDB" id="A0AAD9JZA3"/>
<feature type="domain" description="C2H2-type" evidence="10">
    <location>
        <begin position="620"/>
        <end position="647"/>
    </location>
</feature>
<evidence type="ECO:0000256" key="4">
    <source>
        <dbReference type="ARBA" id="ARBA00022771"/>
    </source>
</evidence>
<dbReference type="InterPro" id="IPR011333">
    <property type="entry name" value="SKP1/BTB/POZ_sf"/>
</dbReference>
<comment type="caution">
    <text evidence="11">The sequence shown here is derived from an EMBL/GenBank/DDBJ whole genome shotgun (WGS) entry which is preliminary data.</text>
</comment>
<dbReference type="GO" id="GO:0001228">
    <property type="term" value="F:DNA-binding transcription activator activity, RNA polymerase II-specific"/>
    <property type="evidence" value="ECO:0007669"/>
    <property type="project" value="TreeGrafter"/>
</dbReference>
<feature type="domain" description="C2H2-type" evidence="10">
    <location>
        <begin position="564"/>
        <end position="591"/>
    </location>
</feature>
<keyword evidence="4 7" id="KW-0863">Zinc-finger</keyword>
<organism evidence="11 12">
    <name type="scientific">Paralvinella palmiformis</name>
    <dbReference type="NCBI Taxonomy" id="53620"/>
    <lineage>
        <taxon>Eukaryota</taxon>
        <taxon>Metazoa</taxon>
        <taxon>Spiralia</taxon>
        <taxon>Lophotrochozoa</taxon>
        <taxon>Annelida</taxon>
        <taxon>Polychaeta</taxon>
        <taxon>Sedentaria</taxon>
        <taxon>Canalipalpata</taxon>
        <taxon>Terebellida</taxon>
        <taxon>Terebelliformia</taxon>
        <taxon>Alvinellidae</taxon>
        <taxon>Paralvinella</taxon>
    </lineage>
</organism>
<feature type="domain" description="BTB" evidence="9">
    <location>
        <begin position="34"/>
        <end position="112"/>
    </location>
</feature>
<dbReference type="SMART" id="SM00355">
    <property type="entry name" value="ZnF_C2H2"/>
    <property type="match status" value="8"/>
</dbReference>
<dbReference type="InterPro" id="IPR013087">
    <property type="entry name" value="Znf_C2H2_type"/>
</dbReference>
<keyword evidence="2" id="KW-0479">Metal-binding</keyword>
<keyword evidence="12" id="KW-1185">Reference proteome</keyword>
<dbReference type="SUPFAM" id="SSF54695">
    <property type="entry name" value="POZ domain"/>
    <property type="match status" value="1"/>
</dbReference>
<dbReference type="Pfam" id="PF00651">
    <property type="entry name" value="BTB"/>
    <property type="match status" value="1"/>
</dbReference>
<feature type="compositionally biased region" description="Low complexity" evidence="8">
    <location>
        <begin position="283"/>
        <end position="293"/>
    </location>
</feature>
<gene>
    <name evidence="11" type="ORF">LSH36_101g02096</name>
</gene>
<feature type="compositionally biased region" description="Basic and acidic residues" evidence="8">
    <location>
        <begin position="367"/>
        <end position="378"/>
    </location>
</feature>
<dbReference type="PANTHER" id="PTHR24376">
    <property type="entry name" value="ZINC FINGER PROTEIN"/>
    <property type="match status" value="1"/>
</dbReference>
<evidence type="ECO:0000313" key="11">
    <source>
        <dbReference type="EMBL" id="KAK2162243.1"/>
    </source>
</evidence>
<dbReference type="EMBL" id="JAODUP010000101">
    <property type="protein sequence ID" value="KAK2162243.1"/>
    <property type="molecule type" value="Genomic_DNA"/>
</dbReference>
<feature type="domain" description="C2H2-type" evidence="10">
    <location>
        <begin position="647"/>
        <end position="676"/>
    </location>
</feature>
<evidence type="ECO:0000256" key="6">
    <source>
        <dbReference type="ARBA" id="ARBA00023242"/>
    </source>
</evidence>
<evidence type="ECO:0000259" key="9">
    <source>
        <dbReference type="PROSITE" id="PS50097"/>
    </source>
</evidence>
<dbReference type="PROSITE" id="PS50097">
    <property type="entry name" value="BTB"/>
    <property type="match status" value="1"/>
</dbReference>